<dbReference type="CDD" id="cd18186">
    <property type="entry name" value="BTB_POZ_ZBTB_KLHL-like"/>
    <property type="match status" value="1"/>
</dbReference>
<proteinExistence type="predicted"/>
<dbReference type="AlphaFoldDB" id="A0AAN7ZWS1"/>
<protein>
    <recommendedName>
        <fullName evidence="4">BTB domain-containing protein</fullName>
    </recommendedName>
</protein>
<evidence type="ECO:0008006" key="4">
    <source>
        <dbReference type="Google" id="ProtNLM"/>
    </source>
</evidence>
<evidence type="ECO:0000313" key="2">
    <source>
        <dbReference type="EMBL" id="KAK5693422.1"/>
    </source>
</evidence>
<dbReference type="SUPFAM" id="SSF54695">
    <property type="entry name" value="POZ domain"/>
    <property type="match status" value="1"/>
</dbReference>
<sequence length="422" mass="48159">MATDTYWQLEKDFYTISADHDFVVRIIEHETVTRTQGDGEAAQTITESVPSKVHEFRVKRDVLSENSNYFANMLSDAKFKESEGSMIELHEDNALAMTVWLKITHAVVDDTTYQLSLDDVWYMLAAAQKYGFSTHSPAAKLWFEKWYDTDPNFDFKEHQMMLLPLHSFDHAVGFRVASKYIVYRATGNIFDRRPAAFETGTLGLDPNIINQLNGAKARLKTVLHRDLYKPIEGLLRFAKCQCKAEVLFAYEHMLTRHNVWPLETAFVNQSVDGVLRKLELVPSGMRQPRTCGTRLCSFDFGYTIAGVRAEMKKLFDGLCLDCMATSNPTNPEESDEAFWAKARNKYNSSWDEGCRIRHQQPTWFFSFIGERSKMNSWVEGSRVYNQNQNYNQNRAPGHVQRHAEAAAAPAAVQRGEGGGGEE</sequence>
<gene>
    <name evidence="2" type="ORF">LTR97_009991</name>
</gene>
<evidence type="ECO:0000256" key="1">
    <source>
        <dbReference type="SAM" id="MobiDB-lite"/>
    </source>
</evidence>
<dbReference type="InterPro" id="IPR011333">
    <property type="entry name" value="SKP1/BTB/POZ_sf"/>
</dbReference>
<accession>A0AAN7ZWS1</accession>
<reference evidence="2" key="1">
    <citation type="submission" date="2023-08" db="EMBL/GenBank/DDBJ databases">
        <title>Black Yeasts Isolated from many extreme environments.</title>
        <authorList>
            <person name="Coleine C."/>
            <person name="Stajich J.E."/>
            <person name="Selbmann L."/>
        </authorList>
    </citation>
    <scope>NUCLEOTIDE SEQUENCE</scope>
    <source>
        <strain evidence="2">CCFEE 5810</strain>
    </source>
</reference>
<dbReference type="EMBL" id="JAVRQU010000017">
    <property type="protein sequence ID" value="KAK5693422.1"/>
    <property type="molecule type" value="Genomic_DNA"/>
</dbReference>
<dbReference type="Proteomes" id="UP001310594">
    <property type="component" value="Unassembled WGS sequence"/>
</dbReference>
<name>A0AAN7ZWS1_9PEZI</name>
<feature type="region of interest" description="Disordered" evidence="1">
    <location>
        <begin position="402"/>
        <end position="422"/>
    </location>
</feature>
<evidence type="ECO:0000313" key="3">
    <source>
        <dbReference type="Proteomes" id="UP001310594"/>
    </source>
</evidence>
<comment type="caution">
    <text evidence="2">The sequence shown here is derived from an EMBL/GenBank/DDBJ whole genome shotgun (WGS) entry which is preliminary data.</text>
</comment>
<dbReference type="Gene3D" id="3.30.710.10">
    <property type="entry name" value="Potassium Channel Kv1.1, Chain A"/>
    <property type="match status" value="1"/>
</dbReference>
<organism evidence="2 3">
    <name type="scientific">Elasticomyces elasticus</name>
    <dbReference type="NCBI Taxonomy" id="574655"/>
    <lineage>
        <taxon>Eukaryota</taxon>
        <taxon>Fungi</taxon>
        <taxon>Dikarya</taxon>
        <taxon>Ascomycota</taxon>
        <taxon>Pezizomycotina</taxon>
        <taxon>Dothideomycetes</taxon>
        <taxon>Dothideomycetidae</taxon>
        <taxon>Mycosphaerellales</taxon>
        <taxon>Teratosphaeriaceae</taxon>
        <taxon>Elasticomyces</taxon>
    </lineage>
</organism>